<evidence type="ECO:0000313" key="6">
    <source>
        <dbReference type="Proteomes" id="UP000886740"/>
    </source>
</evidence>
<evidence type="ECO:0000256" key="2">
    <source>
        <dbReference type="ARBA" id="ARBA00022679"/>
    </source>
</evidence>
<sequence length="275" mass="31884">MGDSSTLQIDIKQVLYSKAPKVAPKIPEFAINYLTRIVHQEEINDILFRYQGIEGVDFMRALVSEFGLRLEVYGEENLPPTDGRYIFASNHPLGGMDGICLSALLGEHYDGRIRYLVNDLLLFIPNLRNIFIPINKHGSQSRDNARLIEEAFGSDNQIITFPAGLCSRKTKGIIRDPEWKKSFIQKALQYHRDVVPVRFEGHNSNFFYRLANIRKRLGIKVNIEMLYLADEMFKNKNQTFKIHFLKPIPWQTFSQEHTPAEWAQRIETLVYNHPC</sequence>
<accession>A0A9D2BEW1</accession>
<dbReference type="EMBL" id="DXEL01000011">
    <property type="protein sequence ID" value="HIX73661.1"/>
    <property type="molecule type" value="Genomic_DNA"/>
</dbReference>
<evidence type="ECO:0000313" key="5">
    <source>
        <dbReference type="EMBL" id="HIX73661.1"/>
    </source>
</evidence>
<dbReference type="InterPro" id="IPR002123">
    <property type="entry name" value="Plipid/glycerol_acylTrfase"/>
</dbReference>
<dbReference type="GO" id="GO:0006654">
    <property type="term" value="P:phosphatidic acid biosynthetic process"/>
    <property type="evidence" value="ECO:0007669"/>
    <property type="project" value="TreeGrafter"/>
</dbReference>
<evidence type="ECO:0000259" key="4">
    <source>
        <dbReference type="SMART" id="SM00563"/>
    </source>
</evidence>
<proteinExistence type="predicted"/>
<evidence type="ECO:0000256" key="1">
    <source>
        <dbReference type="ARBA" id="ARBA00005189"/>
    </source>
</evidence>
<feature type="domain" description="Phospholipid/glycerol acyltransferase" evidence="4">
    <location>
        <begin position="85"/>
        <end position="202"/>
    </location>
</feature>
<name>A0A9D2BEW1_9BACT</name>
<comment type="caution">
    <text evidence="5">The sequence shown here is derived from an EMBL/GenBank/DDBJ whole genome shotgun (WGS) entry which is preliminary data.</text>
</comment>
<keyword evidence="2" id="KW-0808">Transferase</keyword>
<dbReference type="PANTHER" id="PTHR10434:SF11">
    <property type="entry name" value="1-ACYL-SN-GLYCEROL-3-PHOSPHATE ACYLTRANSFERASE"/>
    <property type="match status" value="1"/>
</dbReference>
<organism evidence="5 6">
    <name type="scientific">Candidatus Parabacteroides intestinipullorum</name>
    <dbReference type="NCBI Taxonomy" id="2838723"/>
    <lineage>
        <taxon>Bacteria</taxon>
        <taxon>Pseudomonadati</taxon>
        <taxon>Bacteroidota</taxon>
        <taxon>Bacteroidia</taxon>
        <taxon>Bacteroidales</taxon>
        <taxon>Tannerellaceae</taxon>
        <taxon>Parabacteroides</taxon>
    </lineage>
</organism>
<dbReference type="GO" id="GO:0003841">
    <property type="term" value="F:1-acylglycerol-3-phosphate O-acyltransferase activity"/>
    <property type="evidence" value="ECO:0007669"/>
    <property type="project" value="TreeGrafter"/>
</dbReference>
<reference evidence="5" key="1">
    <citation type="journal article" date="2021" name="PeerJ">
        <title>Extensive microbial diversity within the chicken gut microbiome revealed by metagenomics and culture.</title>
        <authorList>
            <person name="Gilroy R."/>
            <person name="Ravi A."/>
            <person name="Getino M."/>
            <person name="Pursley I."/>
            <person name="Horton D.L."/>
            <person name="Alikhan N.F."/>
            <person name="Baker D."/>
            <person name="Gharbi K."/>
            <person name="Hall N."/>
            <person name="Watson M."/>
            <person name="Adriaenssens E.M."/>
            <person name="Foster-Nyarko E."/>
            <person name="Jarju S."/>
            <person name="Secka A."/>
            <person name="Antonio M."/>
            <person name="Oren A."/>
            <person name="Chaudhuri R.R."/>
            <person name="La Ragione R."/>
            <person name="Hildebrand F."/>
            <person name="Pallen M.J."/>
        </authorList>
    </citation>
    <scope>NUCLEOTIDE SEQUENCE</scope>
    <source>
        <strain evidence="5">ChiGjej6B6-14162</strain>
    </source>
</reference>
<comment type="pathway">
    <text evidence="1">Lipid metabolism.</text>
</comment>
<dbReference type="Pfam" id="PF19576">
    <property type="entry name" value="Acyltransf_2"/>
    <property type="match status" value="1"/>
</dbReference>
<dbReference type="AlphaFoldDB" id="A0A9D2BEW1"/>
<dbReference type="Proteomes" id="UP000886740">
    <property type="component" value="Unassembled WGS sequence"/>
</dbReference>
<dbReference type="InterPro" id="IPR045746">
    <property type="entry name" value="ACT14924-like_Acyltransf_dom"/>
</dbReference>
<protein>
    <submittedName>
        <fullName evidence="5">1-acyl-sn-glycerol-3-phosphate acyltransferase</fullName>
    </submittedName>
</protein>
<reference evidence="5" key="2">
    <citation type="submission" date="2021-04" db="EMBL/GenBank/DDBJ databases">
        <authorList>
            <person name="Gilroy R."/>
        </authorList>
    </citation>
    <scope>NUCLEOTIDE SEQUENCE</scope>
    <source>
        <strain evidence="5">ChiGjej6B6-14162</strain>
    </source>
</reference>
<dbReference type="SMART" id="SM00563">
    <property type="entry name" value="PlsC"/>
    <property type="match status" value="1"/>
</dbReference>
<keyword evidence="3 5" id="KW-0012">Acyltransferase</keyword>
<dbReference type="SUPFAM" id="SSF69593">
    <property type="entry name" value="Glycerol-3-phosphate (1)-acyltransferase"/>
    <property type="match status" value="1"/>
</dbReference>
<dbReference type="PANTHER" id="PTHR10434">
    <property type="entry name" value="1-ACYL-SN-GLYCEROL-3-PHOSPHATE ACYLTRANSFERASE"/>
    <property type="match status" value="1"/>
</dbReference>
<evidence type="ECO:0000256" key="3">
    <source>
        <dbReference type="ARBA" id="ARBA00023315"/>
    </source>
</evidence>
<gene>
    <name evidence="5" type="ORF">H9977_01195</name>
</gene>